<dbReference type="EMBL" id="SRLE01000003">
    <property type="protein sequence ID" value="TGD75497.1"/>
    <property type="molecule type" value="Genomic_DNA"/>
</dbReference>
<sequence length="691" mass="76285">MWAGPLAGSVVGSLVGISAVFGSTSAVAHELEEVEVTGRRINLVGEASSASEGLVSQQEIALRPLLRTGEVLELVPGLVVTQHSGTGKANQYFLRGFNLDHGTDFATWVDDMPVNMRTHGHGQGYTDLNFLIPETVESLAYHKGAYYADVGDFSSAGSARIATAGAYERSLLEITAGEDEYYRLVGLGSVGVGAGTLGVALELNSYAGPWRDIDEDLEKLNLQLRYSLPVAGGEATIGFMAYDNQWNSADQIPRRAVRSGLIDELGSIDTSVGGESSRYSLNAGWRGDHLALSAYAIRYEMDLWSNFTYFLDDPEAGDQFEQVDERWVYGGRAEYTLDGTLAGRAQTNRFGAEFRYDDIDEVGLYRTAQRQRAGAIRSDAVEEGSVGLYWENRLQWNHHWRSVLGARYDYYDFEVDPRVAQNYYGVDLRGNGGGNDADQVSLKGSVIYTFNPQWEAYASIGQGLHSNDARGTTIEVDPIDGSAVPPVDPLVESLGYEVGVRGFWNERLNTSLALWSLELDSELLFVGDAGTTEASRESQRQGVELTAYYRISDHWTFDLEYAWTDAEFTDDAPEGDEIPGAIEQVWQAGISLDTGDGPFGSLRWRYFGERPLVEDGSVESDSSSLVNLRLGYRWEHWEVTLDALNLLDSDDHDIDYFYASRLPGEPAGGVEDVHYHVLEPRTLRAAISYQF</sequence>
<comment type="similarity">
    <text evidence="11 12">Belongs to the TonB-dependent receptor family.</text>
</comment>
<dbReference type="InterPro" id="IPR000531">
    <property type="entry name" value="Beta-barrel_TonB"/>
</dbReference>
<evidence type="ECO:0000256" key="3">
    <source>
        <dbReference type="ARBA" id="ARBA00022452"/>
    </source>
</evidence>
<dbReference type="InterPro" id="IPR036942">
    <property type="entry name" value="Beta-barrel_TonB_sf"/>
</dbReference>
<evidence type="ECO:0000256" key="12">
    <source>
        <dbReference type="RuleBase" id="RU003357"/>
    </source>
</evidence>
<dbReference type="InterPro" id="IPR039426">
    <property type="entry name" value="TonB-dep_rcpt-like"/>
</dbReference>
<keyword evidence="6" id="KW-0408">Iron</keyword>
<dbReference type="GO" id="GO:0009279">
    <property type="term" value="C:cell outer membrane"/>
    <property type="evidence" value="ECO:0007669"/>
    <property type="project" value="UniProtKB-SubCell"/>
</dbReference>
<keyword evidence="3 11" id="KW-1134">Transmembrane beta strand</keyword>
<keyword evidence="10 11" id="KW-0998">Cell outer membrane</keyword>
<evidence type="ECO:0000313" key="15">
    <source>
        <dbReference type="EMBL" id="TGD75497.1"/>
    </source>
</evidence>
<accession>A0A4Z0M7X6</accession>
<feature type="domain" description="TonB-dependent receptor plug" evidence="14">
    <location>
        <begin position="51"/>
        <end position="157"/>
    </location>
</feature>
<keyword evidence="9 11" id="KW-0472">Membrane</keyword>
<dbReference type="Gene3D" id="2.170.130.10">
    <property type="entry name" value="TonB-dependent receptor, plug domain"/>
    <property type="match status" value="1"/>
</dbReference>
<dbReference type="InterPro" id="IPR012910">
    <property type="entry name" value="Plug_dom"/>
</dbReference>
<evidence type="ECO:0000256" key="6">
    <source>
        <dbReference type="ARBA" id="ARBA00023004"/>
    </source>
</evidence>
<evidence type="ECO:0000256" key="8">
    <source>
        <dbReference type="ARBA" id="ARBA00023077"/>
    </source>
</evidence>
<proteinExistence type="inferred from homology"/>
<dbReference type="Pfam" id="PF00593">
    <property type="entry name" value="TonB_dep_Rec_b-barrel"/>
    <property type="match status" value="1"/>
</dbReference>
<dbReference type="AlphaFoldDB" id="A0A4Z0M7X6"/>
<evidence type="ECO:0000256" key="9">
    <source>
        <dbReference type="ARBA" id="ARBA00023136"/>
    </source>
</evidence>
<comment type="subcellular location">
    <subcellularLocation>
        <location evidence="1 11">Cell outer membrane</location>
        <topology evidence="1 11">Multi-pass membrane protein</topology>
    </subcellularLocation>
</comment>
<dbReference type="PANTHER" id="PTHR32552">
    <property type="entry name" value="FERRICHROME IRON RECEPTOR-RELATED"/>
    <property type="match status" value="1"/>
</dbReference>
<evidence type="ECO:0000256" key="10">
    <source>
        <dbReference type="ARBA" id="ARBA00023237"/>
    </source>
</evidence>
<dbReference type="Proteomes" id="UP000298050">
    <property type="component" value="Unassembled WGS sequence"/>
</dbReference>
<reference evidence="15 16" key="1">
    <citation type="submission" date="2019-04" db="EMBL/GenBank/DDBJ databases">
        <title>Taxonomy of novel Haliea sp. from mangrove soil of West Coast of India.</title>
        <authorList>
            <person name="Verma A."/>
            <person name="Kumar P."/>
            <person name="Krishnamurthi S."/>
        </authorList>
    </citation>
    <scope>NUCLEOTIDE SEQUENCE [LARGE SCALE GENOMIC DNA]</scope>
    <source>
        <strain evidence="15 16">SAOS-164</strain>
    </source>
</reference>
<comment type="caution">
    <text evidence="15">The sequence shown here is derived from an EMBL/GenBank/DDBJ whole genome shotgun (WGS) entry which is preliminary data.</text>
</comment>
<evidence type="ECO:0000259" key="13">
    <source>
        <dbReference type="Pfam" id="PF00593"/>
    </source>
</evidence>
<evidence type="ECO:0000256" key="7">
    <source>
        <dbReference type="ARBA" id="ARBA00023065"/>
    </source>
</evidence>
<keyword evidence="2 11" id="KW-0813">Transport</keyword>
<evidence type="ECO:0000313" key="16">
    <source>
        <dbReference type="Proteomes" id="UP000298050"/>
    </source>
</evidence>
<dbReference type="GO" id="GO:0006826">
    <property type="term" value="P:iron ion transport"/>
    <property type="evidence" value="ECO:0007669"/>
    <property type="project" value="UniProtKB-KW"/>
</dbReference>
<evidence type="ECO:0000259" key="14">
    <source>
        <dbReference type="Pfam" id="PF07715"/>
    </source>
</evidence>
<keyword evidence="16" id="KW-1185">Reference proteome</keyword>
<evidence type="ECO:0000256" key="4">
    <source>
        <dbReference type="ARBA" id="ARBA00022496"/>
    </source>
</evidence>
<dbReference type="Gene3D" id="2.40.170.20">
    <property type="entry name" value="TonB-dependent receptor, beta-barrel domain"/>
    <property type="match status" value="1"/>
</dbReference>
<evidence type="ECO:0000256" key="1">
    <source>
        <dbReference type="ARBA" id="ARBA00004571"/>
    </source>
</evidence>
<dbReference type="InterPro" id="IPR037066">
    <property type="entry name" value="Plug_dom_sf"/>
</dbReference>
<keyword evidence="5 11" id="KW-0812">Transmembrane</keyword>
<protein>
    <submittedName>
        <fullName evidence="15">TonB-dependent receptor</fullName>
    </submittedName>
</protein>
<gene>
    <name evidence="15" type="ORF">E4634_03340</name>
</gene>
<keyword evidence="8 12" id="KW-0798">TonB box</keyword>
<dbReference type="OrthoDB" id="99480at2"/>
<evidence type="ECO:0000256" key="11">
    <source>
        <dbReference type="PROSITE-ProRule" id="PRU01360"/>
    </source>
</evidence>
<keyword evidence="15" id="KW-0675">Receptor</keyword>
<dbReference type="PANTHER" id="PTHR32552:SF81">
    <property type="entry name" value="TONB-DEPENDENT OUTER MEMBRANE RECEPTOR"/>
    <property type="match status" value="1"/>
</dbReference>
<evidence type="ECO:0000256" key="2">
    <source>
        <dbReference type="ARBA" id="ARBA00022448"/>
    </source>
</evidence>
<dbReference type="SUPFAM" id="SSF56935">
    <property type="entry name" value="Porins"/>
    <property type="match status" value="1"/>
</dbReference>
<keyword evidence="7" id="KW-0406">Ion transport</keyword>
<keyword evidence="4" id="KW-0410">Iron transport</keyword>
<name>A0A4Z0M7X6_9GAMM</name>
<dbReference type="PROSITE" id="PS52016">
    <property type="entry name" value="TONB_DEPENDENT_REC_3"/>
    <property type="match status" value="1"/>
</dbReference>
<organism evidence="15 16">
    <name type="scientific">Mangrovimicrobium sediminis</name>
    <dbReference type="NCBI Taxonomy" id="2562682"/>
    <lineage>
        <taxon>Bacteria</taxon>
        <taxon>Pseudomonadati</taxon>
        <taxon>Pseudomonadota</taxon>
        <taxon>Gammaproteobacteria</taxon>
        <taxon>Cellvibrionales</taxon>
        <taxon>Halieaceae</taxon>
        <taxon>Mangrovimicrobium</taxon>
    </lineage>
</organism>
<dbReference type="Pfam" id="PF07715">
    <property type="entry name" value="Plug"/>
    <property type="match status" value="1"/>
</dbReference>
<evidence type="ECO:0000256" key="5">
    <source>
        <dbReference type="ARBA" id="ARBA00022692"/>
    </source>
</evidence>
<feature type="domain" description="TonB-dependent receptor-like beta-barrel" evidence="13">
    <location>
        <begin position="240"/>
        <end position="646"/>
    </location>
</feature>